<keyword evidence="2" id="KW-1185">Reference proteome</keyword>
<proteinExistence type="predicted"/>
<name>A0A6A6NRC8_9PEZI</name>
<reference evidence="1" key="1">
    <citation type="journal article" date="2020" name="Stud. Mycol.">
        <title>101 Dothideomycetes genomes: a test case for predicting lifestyles and emergence of pathogens.</title>
        <authorList>
            <person name="Haridas S."/>
            <person name="Albert R."/>
            <person name="Binder M."/>
            <person name="Bloem J."/>
            <person name="Labutti K."/>
            <person name="Salamov A."/>
            <person name="Andreopoulos B."/>
            <person name="Baker S."/>
            <person name="Barry K."/>
            <person name="Bills G."/>
            <person name="Bluhm B."/>
            <person name="Cannon C."/>
            <person name="Castanera R."/>
            <person name="Culley D."/>
            <person name="Daum C."/>
            <person name="Ezra D."/>
            <person name="Gonzalez J."/>
            <person name="Henrissat B."/>
            <person name="Kuo A."/>
            <person name="Liang C."/>
            <person name="Lipzen A."/>
            <person name="Lutzoni F."/>
            <person name="Magnuson J."/>
            <person name="Mondo S."/>
            <person name="Nolan M."/>
            <person name="Ohm R."/>
            <person name="Pangilinan J."/>
            <person name="Park H.-J."/>
            <person name="Ramirez L."/>
            <person name="Alfaro M."/>
            <person name="Sun H."/>
            <person name="Tritt A."/>
            <person name="Yoshinaga Y."/>
            <person name="Zwiers L.-H."/>
            <person name="Turgeon B."/>
            <person name="Goodwin S."/>
            <person name="Spatafora J."/>
            <person name="Crous P."/>
            <person name="Grigoriev I."/>
        </authorList>
    </citation>
    <scope>NUCLEOTIDE SEQUENCE</scope>
    <source>
        <strain evidence="1">ATCC 16933</strain>
    </source>
</reference>
<evidence type="ECO:0000313" key="1">
    <source>
        <dbReference type="EMBL" id="KAF2454291.1"/>
    </source>
</evidence>
<organism evidence="1 2">
    <name type="scientific">Lineolata rhizophorae</name>
    <dbReference type="NCBI Taxonomy" id="578093"/>
    <lineage>
        <taxon>Eukaryota</taxon>
        <taxon>Fungi</taxon>
        <taxon>Dikarya</taxon>
        <taxon>Ascomycota</taxon>
        <taxon>Pezizomycotina</taxon>
        <taxon>Dothideomycetes</taxon>
        <taxon>Dothideomycetes incertae sedis</taxon>
        <taxon>Lineolatales</taxon>
        <taxon>Lineolataceae</taxon>
        <taxon>Lineolata</taxon>
    </lineage>
</organism>
<dbReference type="AlphaFoldDB" id="A0A6A6NRC8"/>
<protein>
    <submittedName>
        <fullName evidence="1">Uncharacterized protein</fullName>
    </submittedName>
</protein>
<evidence type="ECO:0000313" key="2">
    <source>
        <dbReference type="Proteomes" id="UP000799766"/>
    </source>
</evidence>
<dbReference type="EMBL" id="MU001692">
    <property type="protein sequence ID" value="KAF2454291.1"/>
    <property type="molecule type" value="Genomic_DNA"/>
</dbReference>
<dbReference type="Proteomes" id="UP000799766">
    <property type="component" value="Unassembled WGS sequence"/>
</dbReference>
<gene>
    <name evidence="1" type="ORF">BDY21DRAFT_108737</name>
</gene>
<accession>A0A6A6NRC8</accession>
<sequence>MCNGNSPRLNIGGLVATLHRPELNNGVRLDIPSRLTFRNPGDAAGCKRTEMSVEWEAALASKDGNLGNSNNVEDPLYSFHIRQPTTILEEVLSFDVGGDGVVGRRVSIVKRTGFGVPKHRTIAEGIIGWN</sequence>